<proteinExistence type="predicted"/>
<feature type="coiled-coil region" evidence="1">
    <location>
        <begin position="25"/>
        <end position="52"/>
    </location>
</feature>
<organism evidence="2">
    <name type="scientific">Trepomonas sp. PC1</name>
    <dbReference type="NCBI Taxonomy" id="1076344"/>
    <lineage>
        <taxon>Eukaryota</taxon>
        <taxon>Metamonada</taxon>
        <taxon>Diplomonadida</taxon>
        <taxon>Hexamitidae</taxon>
        <taxon>Hexamitinae</taxon>
        <taxon>Trepomonas</taxon>
    </lineage>
</organism>
<evidence type="ECO:0000313" key="2">
    <source>
        <dbReference type="EMBL" id="JAP96435.1"/>
    </source>
</evidence>
<sequence length="365" mass="42356">QPSQISQAEERDHMFQPPRTSIRAAKNLNEGVKSLREQLQNIHKLLNQTQDATEVSYEEMQDKITSQDISAMAVQQLKATVTMQNRQLTQEVNMLRQQVDELSNVNRDLKEKLADASHTSENAQALAGDRKIQFDQLMNDYRVIKQENQVLLEEKNKYQNKFESVCKQQQLEADRSRQDRETKYNEIIVLQTENTALIENNKKMRERIQELEQCDVESASLEVARAAKTVEQLNHVIEDLKKKLVEQRQNHVETVASLRTTIAAMQEELFGDDVDDTDRIPRSDLEKKIVELTEQNDQLNGQLKEMNEQVRKFTEVKQQVVASQLYAQPESMLGSMSLYQRPTGLPMKKHDDNIEQLINHSRNQK</sequence>
<accession>A0A146KLM8</accession>
<gene>
    <name evidence="2" type="ORF">TPC1_10239</name>
</gene>
<name>A0A146KLM8_9EUKA</name>
<reference evidence="2" key="1">
    <citation type="submission" date="2015-07" db="EMBL/GenBank/DDBJ databases">
        <title>Adaptation to a free-living lifestyle via gene acquisitions in the diplomonad Trepomonas sp. PC1.</title>
        <authorList>
            <person name="Xu F."/>
            <person name="Jerlstrom-Hultqvist J."/>
            <person name="Kolisko M."/>
            <person name="Simpson A.G.B."/>
            <person name="Roger A.J."/>
            <person name="Svard S.G."/>
            <person name="Andersson J.O."/>
        </authorList>
    </citation>
    <scope>NUCLEOTIDE SEQUENCE</scope>
    <source>
        <strain evidence="2">PC1</strain>
    </source>
</reference>
<feature type="coiled-coil region" evidence="1">
    <location>
        <begin position="78"/>
        <end position="161"/>
    </location>
</feature>
<evidence type="ECO:0000256" key="1">
    <source>
        <dbReference type="SAM" id="Coils"/>
    </source>
</evidence>
<dbReference type="AlphaFoldDB" id="A0A146KLM8"/>
<feature type="coiled-coil region" evidence="1">
    <location>
        <begin position="282"/>
        <end position="316"/>
    </location>
</feature>
<dbReference type="EMBL" id="GDID01000171">
    <property type="protein sequence ID" value="JAP96435.1"/>
    <property type="molecule type" value="Transcribed_RNA"/>
</dbReference>
<protein>
    <submittedName>
        <fullName evidence="2">Uncharacterized protein</fullName>
    </submittedName>
</protein>
<feature type="coiled-coil region" evidence="1">
    <location>
        <begin position="194"/>
        <end position="250"/>
    </location>
</feature>
<feature type="non-terminal residue" evidence="2">
    <location>
        <position position="1"/>
    </location>
</feature>
<keyword evidence="1" id="KW-0175">Coiled coil</keyword>